<dbReference type="EMBL" id="REGN01007187">
    <property type="protein sequence ID" value="RNA07035.1"/>
    <property type="molecule type" value="Genomic_DNA"/>
</dbReference>
<keyword evidence="2" id="KW-1185">Reference proteome</keyword>
<evidence type="ECO:0000313" key="2">
    <source>
        <dbReference type="Proteomes" id="UP000276133"/>
    </source>
</evidence>
<reference evidence="1 2" key="1">
    <citation type="journal article" date="2018" name="Sci. Rep.">
        <title>Genomic signatures of local adaptation to the degree of environmental predictability in rotifers.</title>
        <authorList>
            <person name="Franch-Gras L."/>
            <person name="Hahn C."/>
            <person name="Garcia-Roger E.M."/>
            <person name="Carmona M.J."/>
            <person name="Serra M."/>
            <person name="Gomez A."/>
        </authorList>
    </citation>
    <scope>NUCLEOTIDE SEQUENCE [LARGE SCALE GENOMIC DNA]</scope>
    <source>
        <strain evidence="1">HYR1</strain>
    </source>
</reference>
<sequence>MKIDVLIFNIVVDTFYLSTKLSFHKIEPNIELNNKIKSLALFKTIRLNLDVNSMNPNVFKSLESLEITVLGQRNNFKFIDVLFKDPGYIDYGTFQPHVHLNNTFPDEDFCLYMNFPFGQLVFFIFDTYIYSSNSNQPVTCSLVWITHNLNLLVLYKPQLSDFDRQKLKILEENYKKCNFEERIKIESNNT</sequence>
<proteinExistence type="predicted"/>
<organism evidence="1 2">
    <name type="scientific">Brachionus plicatilis</name>
    <name type="common">Marine rotifer</name>
    <name type="synonym">Brachionus muelleri</name>
    <dbReference type="NCBI Taxonomy" id="10195"/>
    <lineage>
        <taxon>Eukaryota</taxon>
        <taxon>Metazoa</taxon>
        <taxon>Spiralia</taxon>
        <taxon>Gnathifera</taxon>
        <taxon>Rotifera</taxon>
        <taxon>Eurotatoria</taxon>
        <taxon>Monogononta</taxon>
        <taxon>Pseudotrocha</taxon>
        <taxon>Ploima</taxon>
        <taxon>Brachionidae</taxon>
        <taxon>Brachionus</taxon>
    </lineage>
</organism>
<protein>
    <submittedName>
        <fullName evidence="1">Uncharacterized protein</fullName>
    </submittedName>
</protein>
<name>A0A3M7Q7W5_BRAPC</name>
<dbReference type="Proteomes" id="UP000276133">
    <property type="component" value="Unassembled WGS sequence"/>
</dbReference>
<evidence type="ECO:0000313" key="1">
    <source>
        <dbReference type="EMBL" id="RNA07035.1"/>
    </source>
</evidence>
<gene>
    <name evidence="1" type="ORF">BpHYR1_007983</name>
</gene>
<accession>A0A3M7Q7W5</accession>
<dbReference type="AlphaFoldDB" id="A0A3M7Q7W5"/>
<comment type="caution">
    <text evidence="1">The sequence shown here is derived from an EMBL/GenBank/DDBJ whole genome shotgun (WGS) entry which is preliminary data.</text>
</comment>